<dbReference type="KEGG" id="blep:AL038_10140"/>
<name>A0A2N9YH47_9GAMM</name>
<proteinExistence type="predicted"/>
<reference evidence="3" key="1">
    <citation type="submission" date="2016-12" db="EMBL/GenBank/DDBJ databases">
        <title>Complete Genome Sequence of Beggiatoa leptomitiformis D-401.</title>
        <authorList>
            <person name="Fomenkov A."/>
            <person name="Vincze T."/>
            <person name="Grabovich M."/>
            <person name="Anton B.P."/>
            <person name="Dubinina G."/>
            <person name="Orlova M."/>
            <person name="Belousova E."/>
            <person name="Roberts R.J."/>
        </authorList>
    </citation>
    <scope>NUCLEOTIDE SEQUENCE [LARGE SCALE GENOMIC DNA]</scope>
    <source>
        <strain evidence="3">D-401</strain>
    </source>
</reference>
<evidence type="ECO:0000313" key="2">
    <source>
        <dbReference type="EMBL" id="AUI69715.1"/>
    </source>
</evidence>
<dbReference type="Proteomes" id="UP000234271">
    <property type="component" value="Chromosome"/>
</dbReference>
<protein>
    <submittedName>
        <fullName evidence="2">DUF2760 domain-containing protein</fullName>
    </submittedName>
</protein>
<keyword evidence="3" id="KW-1185">Reference proteome</keyword>
<dbReference type="InterPro" id="IPR021212">
    <property type="entry name" value="DUF2760"/>
</dbReference>
<dbReference type="EMBL" id="CP018889">
    <property type="protein sequence ID" value="AUI69715.1"/>
    <property type="molecule type" value="Genomic_DNA"/>
</dbReference>
<organism evidence="2 3">
    <name type="scientific">Beggiatoa leptomitoformis</name>
    <dbReference type="NCBI Taxonomy" id="288004"/>
    <lineage>
        <taxon>Bacteria</taxon>
        <taxon>Pseudomonadati</taxon>
        <taxon>Pseudomonadota</taxon>
        <taxon>Gammaproteobacteria</taxon>
        <taxon>Thiotrichales</taxon>
        <taxon>Thiotrichaceae</taxon>
        <taxon>Beggiatoa</taxon>
    </lineage>
</organism>
<dbReference type="OrthoDB" id="21395at2"/>
<dbReference type="STRING" id="288004.AL038_10140"/>
<sequence>MASFIHRLSLAIKLFFQTATDDKFAQQAQQFLVNPTLPTEPPLQSVTPTTILKESNPDAALQLLGLLQADARFIDFIEENIANYSDADIGAAARVIHEGSRKVLHKYFTIQAIRPENEESRITLQAGFDTRRMRLVGNVVGSPPFTGELIHRGWEVSAVNLPKVIEGHDLNIIVPAEVEL</sequence>
<dbReference type="RefSeq" id="WP_062152477.1">
    <property type="nucleotide sequence ID" value="NZ_CP012373.2"/>
</dbReference>
<accession>A0A2N9YH47</accession>
<feature type="domain" description="DUF2760" evidence="1">
    <location>
        <begin position="57"/>
        <end position="179"/>
    </location>
</feature>
<evidence type="ECO:0000313" key="3">
    <source>
        <dbReference type="Proteomes" id="UP000234271"/>
    </source>
</evidence>
<dbReference type="Pfam" id="PF10816">
    <property type="entry name" value="DUF2760"/>
    <property type="match status" value="1"/>
</dbReference>
<gene>
    <name evidence="2" type="ORF">BLE401_14140</name>
</gene>
<dbReference type="AlphaFoldDB" id="A0A2N9YH47"/>
<evidence type="ECO:0000259" key="1">
    <source>
        <dbReference type="Pfam" id="PF10816"/>
    </source>
</evidence>